<dbReference type="Pfam" id="PF13505">
    <property type="entry name" value="OMP_b-brl"/>
    <property type="match status" value="1"/>
</dbReference>
<accession>A0A4D7QMI0</accession>
<comment type="subcellular location">
    <subcellularLocation>
        <location evidence="1">Cell outer membrane</location>
    </subcellularLocation>
</comment>
<evidence type="ECO:0000256" key="4">
    <source>
        <dbReference type="ARBA" id="ARBA00023237"/>
    </source>
</evidence>
<reference evidence="8 9" key="1">
    <citation type="submission" date="2019-04" db="EMBL/GenBank/DDBJ databases">
        <title>Phreatobacter aquaticus sp. nov.</title>
        <authorList>
            <person name="Choi A."/>
            <person name="Baek K."/>
        </authorList>
    </citation>
    <scope>NUCLEOTIDE SEQUENCE [LARGE SCALE GENOMIC DNA]</scope>
    <source>
        <strain evidence="8 9">NMCR1094</strain>
    </source>
</reference>
<evidence type="ECO:0000256" key="6">
    <source>
        <dbReference type="SAM" id="SignalP"/>
    </source>
</evidence>
<dbReference type="InterPro" id="IPR011250">
    <property type="entry name" value="OMP/PagP_B-barrel"/>
</dbReference>
<evidence type="ECO:0000256" key="1">
    <source>
        <dbReference type="ARBA" id="ARBA00004442"/>
    </source>
</evidence>
<dbReference type="Gene3D" id="2.40.160.20">
    <property type="match status" value="1"/>
</dbReference>
<dbReference type="KEGG" id="paqt:E8L99_13360"/>
<evidence type="ECO:0000256" key="5">
    <source>
        <dbReference type="ARBA" id="ARBA00038306"/>
    </source>
</evidence>
<feature type="chain" id="PRO_5020656189" evidence="6">
    <location>
        <begin position="23"/>
        <end position="234"/>
    </location>
</feature>
<keyword evidence="2 6" id="KW-0732">Signal</keyword>
<evidence type="ECO:0000313" key="8">
    <source>
        <dbReference type="EMBL" id="QCK86676.1"/>
    </source>
</evidence>
<dbReference type="RefSeq" id="WP_137100007.1">
    <property type="nucleotide sequence ID" value="NZ_CP039865.1"/>
</dbReference>
<organism evidence="8 9">
    <name type="scientific">Phreatobacter aquaticus</name>
    <dbReference type="NCBI Taxonomy" id="2570229"/>
    <lineage>
        <taxon>Bacteria</taxon>
        <taxon>Pseudomonadati</taxon>
        <taxon>Pseudomonadota</taxon>
        <taxon>Alphaproteobacteria</taxon>
        <taxon>Hyphomicrobiales</taxon>
        <taxon>Phreatobacteraceae</taxon>
        <taxon>Phreatobacter</taxon>
    </lineage>
</organism>
<dbReference type="OrthoDB" id="9815357at2"/>
<dbReference type="EMBL" id="CP039865">
    <property type="protein sequence ID" value="QCK86676.1"/>
    <property type="molecule type" value="Genomic_DNA"/>
</dbReference>
<feature type="signal peptide" evidence="6">
    <location>
        <begin position="1"/>
        <end position="22"/>
    </location>
</feature>
<evidence type="ECO:0000256" key="3">
    <source>
        <dbReference type="ARBA" id="ARBA00023136"/>
    </source>
</evidence>
<dbReference type="InterPro" id="IPR027385">
    <property type="entry name" value="Beta-barrel_OMP"/>
</dbReference>
<evidence type="ECO:0000313" key="9">
    <source>
        <dbReference type="Proteomes" id="UP000298588"/>
    </source>
</evidence>
<gene>
    <name evidence="8" type="ORF">E8L99_13360</name>
</gene>
<sequence>MTRAKLLSSVALLALTIGSAHGQGLGAPRVPVAMTSGVANWTGAYAGALLGAGIGQNRWTDIGGIYNPPNTSFTSSPVGVALGLFAGYNWQTSANLVFGIEADITYNTASGSAHVSGGYAFVNSKSQFAGSLRGRAGVAVDKALFYVTGGLAFGNPSQSYVDNGFVVARSDSFRLGYVVGLGSEYMVSQNWTVRLEALYYDFGTNRPRDLTNNGYSFASRSSQIQVRAGAAYRF</sequence>
<dbReference type="InterPro" id="IPR051692">
    <property type="entry name" value="OMP-like"/>
</dbReference>
<feature type="domain" description="Outer membrane protein beta-barrel" evidence="7">
    <location>
        <begin position="38"/>
        <end position="219"/>
    </location>
</feature>
<dbReference type="SUPFAM" id="SSF56925">
    <property type="entry name" value="OMPA-like"/>
    <property type="match status" value="1"/>
</dbReference>
<evidence type="ECO:0000256" key="2">
    <source>
        <dbReference type="ARBA" id="ARBA00022729"/>
    </source>
</evidence>
<proteinExistence type="inferred from homology"/>
<protein>
    <submittedName>
        <fullName evidence="8">Porin family protein</fullName>
    </submittedName>
</protein>
<evidence type="ECO:0000259" key="7">
    <source>
        <dbReference type="Pfam" id="PF13505"/>
    </source>
</evidence>
<keyword evidence="3" id="KW-0472">Membrane</keyword>
<comment type="similarity">
    <text evidence="5">Belongs to the Omp25/RopB family.</text>
</comment>
<dbReference type="PANTHER" id="PTHR34001:SF3">
    <property type="entry name" value="BLL7405 PROTEIN"/>
    <property type="match status" value="1"/>
</dbReference>
<dbReference type="Proteomes" id="UP000298588">
    <property type="component" value="Chromosome"/>
</dbReference>
<keyword evidence="4" id="KW-0998">Cell outer membrane</keyword>
<dbReference type="AlphaFoldDB" id="A0A4D7QMI0"/>
<dbReference type="PANTHER" id="PTHR34001">
    <property type="entry name" value="BLL7405 PROTEIN"/>
    <property type="match status" value="1"/>
</dbReference>
<dbReference type="GO" id="GO:0009279">
    <property type="term" value="C:cell outer membrane"/>
    <property type="evidence" value="ECO:0007669"/>
    <property type="project" value="UniProtKB-SubCell"/>
</dbReference>
<name>A0A4D7QMI0_9HYPH</name>
<keyword evidence="9" id="KW-1185">Reference proteome</keyword>